<name>D2V6F1_NAEGR</name>
<proteinExistence type="predicted"/>
<dbReference type="SUPFAM" id="SSF50370">
    <property type="entry name" value="Ricin B-like lectins"/>
    <property type="match status" value="1"/>
</dbReference>
<dbReference type="RefSeq" id="XP_002680180.1">
    <property type="nucleotide sequence ID" value="XM_002680134.1"/>
</dbReference>
<dbReference type="OMA" id="NGWANIL"/>
<dbReference type="InParanoid" id="D2V6F1"/>
<evidence type="ECO:0000313" key="3">
    <source>
        <dbReference type="Proteomes" id="UP000006671"/>
    </source>
</evidence>
<organism evidence="3">
    <name type="scientific">Naegleria gruberi</name>
    <name type="common">Amoeba</name>
    <dbReference type="NCBI Taxonomy" id="5762"/>
    <lineage>
        <taxon>Eukaryota</taxon>
        <taxon>Discoba</taxon>
        <taxon>Heterolobosea</taxon>
        <taxon>Tetramitia</taxon>
        <taxon>Eutetramitia</taxon>
        <taxon>Vahlkampfiidae</taxon>
        <taxon>Naegleria</taxon>
    </lineage>
</organism>
<keyword evidence="3" id="KW-1185">Reference proteome</keyword>
<dbReference type="KEGG" id="ngr:NAEGRDRAFT_64413"/>
<dbReference type="Proteomes" id="UP000006671">
    <property type="component" value="Unassembled WGS sequence"/>
</dbReference>
<keyword evidence="1" id="KW-1133">Transmembrane helix</keyword>
<feature type="transmembrane region" description="Helical" evidence="1">
    <location>
        <begin position="435"/>
        <end position="454"/>
    </location>
</feature>
<evidence type="ECO:0000313" key="2">
    <source>
        <dbReference type="EMBL" id="EFC47436.1"/>
    </source>
</evidence>
<dbReference type="GeneID" id="8861627"/>
<dbReference type="AlphaFoldDB" id="D2V6F1"/>
<accession>D2V6F1</accession>
<dbReference type="VEuPathDB" id="AmoebaDB:NAEGRDRAFT_64413"/>
<dbReference type="EMBL" id="GG738854">
    <property type="protein sequence ID" value="EFC47436.1"/>
    <property type="molecule type" value="Genomic_DNA"/>
</dbReference>
<evidence type="ECO:0000256" key="1">
    <source>
        <dbReference type="SAM" id="Phobius"/>
    </source>
</evidence>
<keyword evidence="1" id="KW-0472">Membrane</keyword>
<sequence length="455" mass="51792">MQPQEETKRHTFQRRVTITDLVLMQQQEGKGNNNNIQQVMKNYLTILLVLIAIIMMASHPMMIHCLSSSSEYSSFMNSDNHGDVSMVEQSAQGNAALQSALDALNYTSTFTYSGRITTLDLLNEVMKNSSLDRNTALDYINSYYVSIRLPVRFQKLTNSNDLVERIEVLAVNRIRNSFYLMVNSYNVESYFLGKNTTVGKTVPLFTDLTSPYFPTAFDGKTFVMVFKPNGWANILKQSDSNATSSRTILHTPQLKMFNPTTNSRNHFKIVNIMGKNASQVINVDSGKCLTFNDFGYFNNLIADFQDCDSNNSNQLYVWTGTTLVPLFSRNGNQYYALKRDFTFGTSFMEYSNDFKYTTITLQLVTPANYDVVRSQNISLTDSSIEQFYSDYSLVLDEKLDSTIKTFVSRSVQENTDDNRYLKVIGTRWSIAPSSFSSSFIYSLVLCCLVIIMHFV</sequence>
<reference evidence="2 3" key="1">
    <citation type="journal article" date="2010" name="Cell">
        <title>The genome of Naegleria gruberi illuminates early eukaryotic versatility.</title>
        <authorList>
            <person name="Fritz-Laylin L.K."/>
            <person name="Prochnik S.E."/>
            <person name="Ginger M.L."/>
            <person name="Dacks J.B."/>
            <person name="Carpenter M.L."/>
            <person name="Field M.C."/>
            <person name="Kuo A."/>
            <person name="Paredez A."/>
            <person name="Chapman J."/>
            <person name="Pham J."/>
            <person name="Shu S."/>
            <person name="Neupane R."/>
            <person name="Cipriano M."/>
            <person name="Mancuso J."/>
            <person name="Tu H."/>
            <person name="Salamov A."/>
            <person name="Lindquist E."/>
            <person name="Shapiro H."/>
            <person name="Lucas S."/>
            <person name="Grigoriev I.V."/>
            <person name="Cande W.Z."/>
            <person name="Fulton C."/>
            <person name="Rokhsar D.S."/>
            <person name="Dawson S.C."/>
        </authorList>
    </citation>
    <scope>NUCLEOTIDE SEQUENCE [LARGE SCALE GENOMIC DNA]</scope>
    <source>
        <strain evidence="2 3">NEG-M</strain>
    </source>
</reference>
<feature type="transmembrane region" description="Helical" evidence="1">
    <location>
        <begin position="43"/>
        <end position="63"/>
    </location>
</feature>
<protein>
    <submittedName>
        <fullName evidence="2">Predicted protein</fullName>
    </submittedName>
</protein>
<dbReference type="InterPro" id="IPR035992">
    <property type="entry name" value="Ricin_B-like_lectins"/>
</dbReference>
<gene>
    <name evidence="2" type="ORF">NAEGRDRAFT_64413</name>
</gene>
<dbReference type="OrthoDB" id="10258357at2759"/>
<keyword evidence="1" id="KW-0812">Transmembrane</keyword>